<protein>
    <submittedName>
        <fullName evidence="2">Uncharacterized protein</fullName>
    </submittedName>
</protein>
<evidence type="ECO:0000256" key="1">
    <source>
        <dbReference type="SAM" id="MobiDB-lite"/>
    </source>
</evidence>
<organismHost>
    <name type="scientific">Adoxophyes honmai</name>
    <name type="common">Smaller tea tortrix moth</name>
    <dbReference type="NCBI Taxonomy" id="85585"/>
</organismHost>
<sequence>MDDSTKCTTKTTLTNTNKSDKKKAKDKPIKKETVIDLTADTEEQRHALFRLLY</sequence>
<feature type="compositionally biased region" description="Low complexity" evidence="1">
    <location>
        <begin position="1"/>
        <end position="17"/>
    </location>
</feature>
<dbReference type="EMBL" id="AP006270">
    <property type="protein sequence ID" value="BAC67336.1"/>
    <property type="molecule type" value="Genomic_DNA"/>
</dbReference>
<name>Q80LL1_NPVAH</name>
<keyword evidence="3" id="KW-1185">Reference proteome</keyword>
<dbReference type="KEGG" id="vg:1485813"/>
<accession>Q80LL1</accession>
<organism evidence="2 3">
    <name type="scientific">Adoxophyes honmai nucleopolyhedrovirus</name>
    <dbReference type="NCBI Taxonomy" id="224399"/>
    <lineage>
        <taxon>Viruses</taxon>
        <taxon>Viruses incertae sedis</taxon>
        <taxon>Naldaviricetes</taxon>
        <taxon>Lefavirales</taxon>
        <taxon>Baculoviridae</taxon>
        <taxon>Alphabaculovirus</taxon>
        <taxon>Alphabaculovirus adhonmai</taxon>
    </lineage>
</organism>
<dbReference type="Proteomes" id="UP000232720">
    <property type="component" value="Genome"/>
</dbReference>
<dbReference type="GeneID" id="1485813"/>
<reference evidence="2 3" key="1">
    <citation type="journal article" date="2003" name="Virology">
        <title>Genome sequence and organization of a nucleopolyhedrovirus isolated from the smaller tea tortrix, Adoxophyes honmai.</title>
        <authorList>
            <person name="Nakai M."/>
            <person name="Goto C."/>
            <person name="Kang W."/>
            <person name="Shikata M."/>
            <person name="Luque T."/>
            <person name="Kunimi Y."/>
        </authorList>
    </citation>
    <scope>NUCLEOTIDE SEQUENCE [LARGE SCALE GENOMIC DNA]</scope>
    <source>
        <strain evidence="2 3">ADN001</strain>
    </source>
</reference>
<dbReference type="RefSeq" id="NP_818732.1">
    <property type="nucleotide sequence ID" value="NC_004690.1"/>
</dbReference>
<evidence type="ECO:0000313" key="2">
    <source>
        <dbReference type="EMBL" id="BAC67336.1"/>
    </source>
</evidence>
<feature type="region of interest" description="Disordered" evidence="1">
    <location>
        <begin position="1"/>
        <end position="29"/>
    </location>
</feature>
<proteinExistence type="predicted"/>
<evidence type="ECO:0000313" key="3">
    <source>
        <dbReference type="Proteomes" id="UP000232720"/>
    </source>
</evidence>